<dbReference type="SUPFAM" id="SSF50370">
    <property type="entry name" value="Ricin B-like lectins"/>
    <property type="match status" value="1"/>
</dbReference>
<accession>A0A7L3XYP7</accession>
<dbReference type="InterPro" id="IPR029044">
    <property type="entry name" value="Nucleotide-diphossugar_trans"/>
</dbReference>
<dbReference type="GO" id="GO:0006493">
    <property type="term" value="P:protein O-linked glycosylation"/>
    <property type="evidence" value="ECO:0007669"/>
    <property type="project" value="TreeGrafter"/>
</dbReference>
<dbReference type="PANTHER" id="PTHR11675:SF130">
    <property type="entry name" value="POLYPEPTIDE N-ACETYLGALACTOSAMINYLTRANSFERASE 5"/>
    <property type="match status" value="1"/>
</dbReference>
<feature type="non-terminal residue" evidence="5">
    <location>
        <position position="1"/>
    </location>
</feature>
<comment type="caution">
    <text evidence="5">The sequence shown here is derived from an EMBL/GenBank/DDBJ whole genome shotgun (WGS) entry which is preliminary data.</text>
</comment>
<proteinExistence type="predicted"/>
<dbReference type="GO" id="GO:0005794">
    <property type="term" value="C:Golgi apparatus"/>
    <property type="evidence" value="ECO:0007669"/>
    <property type="project" value="TreeGrafter"/>
</dbReference>
<gene>
    <name evidence="5" type="primary">Galnt5</name>
    <name evidence="5" type="ORF">CALBOR_R06840</name>
</gene>
<keyword evidence="2" id="KW-1015">Disulfide bond</keyword>
<dbReference type="Pfam" id="PF00652">
    <property type="entry name" value="Ricin_B_lectin"/>
    <property type="match status" value="1"/>
</dbReference>
<dbReference type="InterPro" id="IPR035992">
    <property type="entry name" value="Ricin_B-like_lectins"/>
</dbReference>
<reference evidence="5 6" key="1">
    <citation type="submission" date="2019-09" db="EMBL/GenBank/DDBJ databases">
        <title>Bird 10,000 Genomes (B10K) Project - Family phase.</title>
        <authorList>
            <person name="Zhang G."/>
        </authorList>
    </citation>
    <scope>NUCLEOTIDE SEQUENCE [LARGE SCALE GENOMIC DNA]</scope>
    <source>
        <strain evidence="5">OUT-0025</strain>
        <tissue evidence="5">Blood</tissue>
    </source>
</reference>
<feature type="region of interest" description="Disordered" evidence="3">
    <location>
        <begin position="56"/>
        <end position="104"/>
    </location>
</feature>
<sequence>CSEQRVHDDLPTTTIIMCFVDEVWSTLLRSVHSIFSRSPPHLIEEVILVDDFSTKGRCSRPRPEDPGVSGDASRENLPAFHPGSGCKTGKSPSPSPSPSLQSTSGRSWTNTYIHLHSLRVTFQSECDSELVIPIFSPFSYMTVDNFQRGIFTWPMNFGWRQIPQEVIEKNKIKETDIIRCPVMAGGLFSIDKKYFFELGMYDPGLDVWGGENMEISFKVCRAHTPASPPAWLGSLGLSQGLPGAAPCWRPLPPRQFTYFSASELFYGHAYHLVLKNLDVGDLTQQIQLRKKLQCKSFRWYLENVYPDLEAPLVKASGLLVNVAMARCITVENTTLAFEACDVNNKNQKFNYTWLRLIQHGELCVAQAGAAGALGLRRCEGRSRSLAWLHRSLAAFQPELTDHIVSEHLQQPACLEVDPSHKALRVNACDSANPYQKWQFGNYYAD</sequence>
<dbReference type="Gene3D" id="2.80.10.50">
    <property type="match status" value="1"/>
</dbReference>
<organism evidence="5 6">
    <name type="scientific">Calonectris borealis</name>
    <name type="common">Cory's shearwater</name>
    <dbReference type="NCBI Taxonomy" id="1323832"/>
    <lineage>
        <taxon>Eukaryota</taxon>
        <taxon>Metazoa</taxon>
        <taxon>Chordata</taxon>
        <taxon>Craniata</taxon>
        <taxon>Vertebrata</taxon>
        <taxon>Euteleostomi</taxon>
        <taxon>Archelosauria</taxon>
        <taxon>Archosauria</taxon>
        <taxon>Dinosauria</taxon>
        <taxon>Saurischia</taxon>
        <taxon>Theropoda</taxon>
        <taxon>Coelurosauria</taxon>
        <taxon>Aves</taxon>
        <taxon>Neognathae</taxon>
        <taxon>Neoaves</taxon>
        <taxon>Aequornithes</taxon>
        <taxon>Procellariiformes</taxon>
        <taxon>Procellariidae</taxon>
        <taxon>Calonectris</taxon>
    </lineage>
</organism>
<evidence type="ECO:0000313" key="5">
    <source>
        <dbReference type="EMBL" id="NXV92629.1"/>
    </source>
</evidence>
<name>A0A7L3XYP7_9AVES</name>
<dbReference type="PANTHER" id="PTHR11675">
    <property type="entry name" value="N-ACETYLGALACTOSAMINYLTRANSFERASE"/>
    <property type="match status" value="1"/>
</dbReference>
<dbReference type="SUPFAM" id="SSF53448">
    <property type="entry name" value="Nucleotide-diphospho-sugar transferases"/>
    <property type="match status" value="1"/>
</dbReference>
<feature type="non-terminal residue" evidence="5">
    <location>
        <position position="445"/>
    </location>
</feature>
<dbReference type="GO" id="GO:0004653">
    <property type="term" value="F:polypeptide N-acetylgalactosaminyltransferase activity"/>
    <property type="evidence" value="ECO:0007669"/>
    <property type="project" value="TreeGrafter"/>
</dbReference>
<evidence type="ECO:0000313" key="6">
    <source>
        <dbReference type="Proteomes" id="UP000535403"/>
    </source>
</evidence>
<dbReference type="PROSITE" id="PS50231">
    <property type="entry name" value="RICIN_B_LECTIN"/>
    <property type="match status" value="1"/>
</dbReference>
<dbReference type="Gene3D" id="3.90.550.10">
    <property type="entry name" value="Spore Coat Polysaccharide Biosynthesis Protein SpsA, Chain A"/>
    <property type="match status" value="2"/>
</dbReference>
<dbReference type="FunFam" id="2.80.10.50:FF:000046">
    <property type="entry name" value="Polypeptide N-acetylgalactosaminyltransferase"/>
    <property type="match status" value="1"/>
</dbReference>
<evidence type="ECO:0000259" key="4">
    <source>
        <dbReference type="SMART" id="SM00458"/>
    </source>
</evidence>
<feature type="domain" description="Ricin B lectin" evidence="4">
    <location>
        <begin position="314"/>
        <end position="440"/>
    </location>
</feature>
<evidence type="ECO:0000256" key="3">
    <source>
        <dbReference type="SAM" id="MobiDB-lite"/>
    </source>
</evidence>
<protein>
    <submittedName>
        <fullName evidence="5">GALT5 acetylgalactosaminyltransferase</fullName>
    </submittedName>
</protein>
<dbReference type="InterPro" id="IPR000772">
    <property type="entry name" value="Ricin_B_lectin"/>
</dbReference>
<dbReference type="AlphaFoldDB" id="A0A7L3XYP7"/>
<keyword evidence="5" id="KW-0808">Transferase</keyword>
<keyword evidence="1" id="KW-0430">Lectin</keyword>
<evidence type="ECO:0000256" key="2">
    <source>
        <dbReference type="ARBA" id="ARBA00023157"/>
    </source>
</evidence>
<feature type="compositionally biased region" description="Low complexity" evidence="3">
    <location>
        <begin position="82"/>
        <end position="104"/>
    </location>
</feature>
<evidence type="ECO:0000256" key="1">
    <source>
        <dbReference type="ARBA" id="ARBA00022734"/>
    </source>
</evidence>
<dbReference type="EMBL" id="VZUG01024477">
    <property type="protein sequence ID" value="NXV92629.1"/>
    <property type="molecule type" value="Genomic_DNA"/>
</dbReference>
<dbReference type="GO" id="GO:0030246">
    <property type="term" value="F:carbohydrate binding"/>
    <property type="evidence" value="ECO:0007669"/>
    <property type="project" value="UniProtKB-KW"/>
</dbReference>
<dbReference type="Gene3D" id="1.10.8.460">
    <property type="entry name" value="ppGaNTase-T1 linker domain-like"/>
    <property type="match status" value="1"/>
</dbReference>
<keyword evidence="6" id="KW-1185">Reference proteome</keyword>
<dbReference type="Proteomes" id="UP000535403">
    <property type="component" value="Unassembled WGS sequence"/>
</dbReference>
<dbReference type="SMART" id="SM00458">
    <property type="entry name" value="RICIN"/>
    <property type="match status" value="1"/>
</dbReference>